<proteinExistence type="predicted"/>
<sequence>MSISRTFVALLPVLLYSGATYGSGCNHTFDLEMRTRMCALELESEWRAKLKPDDSCARLMAEARRFVSNFERGEIQVNEGCTAEVLMTAAESATEAIAKAREKGWTTLEDYLNY</sequence>
<evidence type="ECO:0000313" key="1">
    <source>
        <dbReference type="EMBL" id="MDA8484227.1"/>
    </source>
</evidence>
<reference evidence="1 2" key="1">
    <citation type="submission" date="2022-07" db="EMBL/GenBank/DDBJ databases">
        <title>Genome Analysis of Selected Gammaproteobacteria from Nigerian Food snails.</title>
        <authorList>
            <person name="Okafor A.C."/>
        </authorList>
    </citation>
    <scope>NUCLEOTIDE SEQUENCE [LARGE SCALE GENOMIC DNA]</scope>
    <source>
        <strain evidence="1 2">Awg 2</strain>
    </source>
</reference>
<dbReference type="EMBL" id="JANEWF010000014">
    <property type="protein sequence ID" value="MDA8484227.1"/>
    <property type="molecule type" value="Genomic_DNA"/>
</dbReference>
<dbReference type="Proteomes" id="UP001211689">
    <property type="component" value="Unassembled WGS sequence"/>
</dbReference>
<accession>A0ABT4Y5T5</accession>
<keyword evidence="2" id="KW-1185">Reference proteome</keyword>
<dbReference type="RefSeq" id="WP_190828692.1">
    <property type="nucleotide sequence ID" value="NZ_JANEWF010000014.1"/>
</dbReference>
<name>A0ABT4Y5T5_METRE</name>
<evidence type="ECO:0000313" key="2">
    <source>
        <dbReference type="Proteomes" id="UP001211689"/>
    </source>
</evidence>
<comment type="caution">
    <text evidence="1">The sequence shown here is derived from an EMBL/GenBank/DDBJ whole genome shotgun (WGS) entry which is preliminary data.</text>
</comment>
<protein>
    <submittedName>
        <fullName evidence="1">Uncharacterized protein</fullName>
    </submittedName>
</protein>
<gene>
    <name evidence="1" type="ORF">NNO07_14215</name>
</gene>
<organism evidence="1 2">
    <name type="scientific">Metapseudomonas resinovorans</name>
    <name type="common">Pseudomonas resinovorans</name>
    <dbReference type="NCBI Taxonomy" id="53412"/>
    <lineage>
        <taxon>Bacteria</taxon>
        <taxon>Pseudomonadati</taxon>
        <taxon>Pseudomonadota</taxon>
        <taxon>Gammaproteobacteria</taxon>
        <taxon>Pseudomonadales</taxon>
        <taxon>Pseudomonadaceae</taxon>
        <taxon>Metapseudomonas</taxon>
    </lineage>
</organism>